<comment type="similarity">
    <text evidence="2">Belongs to the major facilitator superfamily. Folate-biopterin transporter (TC 2.A.71) family.</text>
</comment>
<feature type="transmembrane region" description="Helical" evidence="7">
    <location>
        <begin position="213"/>
        <end position="232"/>
    </location>
</feature>
<feature type="transmembrane region" description="Helical" evidence="7">
    <location>
        <begin position="64"/>
        <end position="86"/>
    </location>
</feature>
<evidence type="ECO:0000256" key="3">
    <source>
        <dbReference type="ARBA" id="ARBA00022448"/>
    </source>
</evidence>
<evidence type="ECO:0000256" key="2">
    <source>
        <dbReference type="ARBA" id="ARBA00007015"/>
    </source>
</evidence>
<feature type="transmembrane region" description="Helical" evidence="7">
    <location>
        <begin position="334"/>
        <end position="352"/>
    </location>
</feature>
<feature type="transmembrane region" description="Helical" evidence="7">
    <location>
        <begin position="301"/>
        <end position="322"/>
    </location>
</feature>
<dbReference type="PANTHER" id="PTHR31585">
    <property type="entry name" value="FOLATE-BIOPTERIN TRANSPORTER 1, CHLOROPLASTIC"/>
    <property type="match status" value="1"/>
</dbReference>
<dbReference type="SUPFAM" id="SSF103473">
    <property type="entry name" value="MFS general substrate transporter"/>
    <property type="match status" value="1"/>
</dbReference>
<protein>
    <recommendedName>
        <fullName evidence="10">Folate-Biopterin Transporter (FBT) Family</fullName>
    </recommendedName>
</protein>
<dbReference type="AlphaFoldDB" id="A0A6G0XRQ9"/>
<comment type="caution">
    <text evidence="8">The sequence shown here is derived from an EMBL/GenBank/DDBJ whole genome shotgun (WGS) entry which is preliminary data.</text>
</comment>
<name>A0A6G0XRQ9_9STRA</name>
<evidence type="ECO:0000256" key="4">
    <source>
        <dbReference type="ARBA" id="ARBA00022692"/>
    </source>
</evidence>
<gene>
    <name evidence="8" type="ORF">Ae201684_002203</name>
</gene>
<dbReference type="Gene3D" id="1.20.1250.20">
    <property type="entry name" value="MFS general substrate transporter like domains"/>
    <property type="match status" value="2"/>
</dbReference>
<keyword evidence="5 7" id="KW-1133">Transmembrane helix</keyword>
<evidence type="ECO:0000256" key="6">
    <source>
        <dbReference type="ARBA" id="ARBA00023136"/>
    </source>
</evidence>
<feature type="transmembrane region" description="Helical" evidence="7">
    <location>
        <begin position="98"/>
        <end position="121"/>
    </location>
</feature>
<dbReference type="EMBL" id="VJMJ01000022">
    <property type="protein sequence ID" value="KAF0743148.1"/>
    <property type="molecule type" value="Genomic_DNA"/>
</dbReference>
<evidence type="ECO:0000313" key="9">
    <source>
        <dbReference type="Proteomes" id="UP000481153"/>
    </source>
</evidence>
<keyword evidence="4 7" id="KW-0812">Transmembrane</keyword>
<keyword evidence="3" id="KW-0813">Transport</keyword>
<evidence type="ECO:0008006" key="10">
    <source>
        <dbReference type="Google" id="ProtNLM"/>
    </source>
</evidence>
<dbReference type="PANTHER" id="PTHR31585:SF5">
    <property type="entry name" value="RNA-BINDING S4 DOMAIN-CONTAINING PROTEIN"/>
    <property type="match status" value="1"/>
</dbReference>
<dbReference type="InterPro" id="IPR039309">
    <property type="entry name" value="BT1"/>
</dbReference>
<proteinExistence type="inferred from homology"/>
<feature type="transmembrane region" description="Helical" evidence="7">
    <location>
        <begin position="127"/>
        <end position="145"/>
    </location>
</feature>
<feature type="transmembrane region" description="Helical" evidence="7">
    <location>
        <begin position="473"/>
        <end position="492"/>
    </location>
</feature>
<dbReference type="VEuPathDB" id="FungiDB:AeMF1_015297"/>
<evidence type="ECO:0000313" key="8">
    <source>
        <dbReference type="EMBL" id="KAF0743148.1"/>
    </source>
</evidence>
<keyword evidence="6 7" id="KW-0472">Membrane</keyword>
<evidence type="ECO:0000256" key="5">
    <source>
        <dbReference type="ARBA" id="ARBA00022989"/>
    </source>
</evidence>
<keyword evidence="9" id="KW-1185">Reference proteome</keyword>
<feature type="transmembrane region" description="Helical" evidence="7">
    <location>
        <begin position="252"/>
        <end position="271"/>
    </location>
</feature>
<sequence length="552" mass="61258">MLNKTGALELQERVSYLSADRTKEDADGTYVDAKTPGDLEDGALREGGAPVYTSPEVLALLAQYFAVGLLYGSLPSVPYNILVQYFHLTGTQYTSAKALISLGWSLKVFVGMLSDVCPIMGYRRKSYMLLGWFCAATTLLVLGCMKHGEPYDKTRPGGKLNPENIEVNSRGSTIGLLCALATISYIFADVPSDAMVVEYAQREPEHVRGRMQALIYGVRTFASTITTAIMGFCLNSAKYNGDFTWDMGLNGFFIMLAVPSYLIMIITYLYINDPKKPAIVWADYRAQFWGLVQRRCVWQIMLFNFSFNLFSGFISTTAAPYVQADWVGIENLNSNIMGVVSNLIFAVMLAVVGKWGTMWNWRVWLVATTLTANVIDAIVNFLAIYDVVRNQWFYLGVPLAEQLPLSIQFIITTFAIVEIADVGNEGIMYGLLTTCSNLPSVFGAMITNIYCDQFKVTEDDIDTDTHEIRNQVAYTYIIAYSATVFACCLVFLFPSQKKMIQEWKKDGDKYPIVGAVALIGGFAILVTSITSNILTMFQSTKCLRFAGGHGCS</sequence>
<dbReference type="Pfam" id="PF03092">
    <property type="entry name" value="BT1"/>
    <property type="match status" value="2"/>
</dbReference>
<dbReference type="Proteomes" id="UP000481153">
    <property type="component" value="Unassembled WGS sequence"/>
</dbReference>
<comment type="subcellular location">
    <subcellularLocation>
        <location evidence="1">Membrane</location>
        <topology evidence="1">Multi-pass membrane protein</topology>
    </subcellularLocation>
</comment>
<dbReference type="GO" id="GO:0016020">
    <property type="term" value="C:membrane"/>
    <property type="evidence" value="ECO:0007669"/>
    <property type="project" value="UniProtKB-SubCell"/>
</dbReference>
<feature type="transmembrane region" description="Helical" evidence="7">
    <location>
        <begin position="512"/>
        <end position="534"/>
    </location>
</feature>
<reference evidence="8 9" key="1">
    <citation type="submission" date="2019-07" db="EMBL/GenBank/DDBJ databases">
        <title>Genomics analysis of Aphanomyces spp. identifies a new class of oomycete effector associated with host adaptation.</title>
        <authorList>
            <person name="Gaulin E."/>
        </authorList>
    </citation>
    <scope>NUCLEOTIDE SEQUENCE [LARGE SCALE GENOMIC DNA]</scope>
    <source>
        <strain evidence="8 9">ATCC 201684</strain>
    </source>
</reference>
<evidence type="ECO:0000256" key="7">
    <source>
        <dbReference type="SAM" id="Phobius"/>
    </source>
</evidence>
<evidence type="ECO:0000256" key="1">
    <source>
        <dbReference type="ARBA" id="ARBA00004141"/>
    </source>
</evidence>
<accession>A0A6G0XRQ9</accession>
<feature type="transmembrane region" description="Helical" evidence="7">
    <location>
        <begin position="364"/>
        <end position="385"/>
    </location>
</feature>
<dbReference type="InterPro" id="IPR036259">
    <property type="entry name" value="MFS_trans_sf"/>
</dbReference>
<organism evidence="8 9">
    <name type="scientific">Aphanomyces euteiches</name>
    <dbReference type="NCBI Taxonomy" id="100861"/>
    <lineage>
        <taxon>Eukaryota</taxon>
        <taxon>Sar</taxon>
        <taxon>Stramenopiles</taxon>
        <taxon>Oomycota</taxon>
        <taxon>Saprolegniomycetes</taxon>
        <taxon>Saprolegniales</taxon>
        <taxon>Verrucalvaceae</taxon>
        <taxon>Aphanomyces</taxon>
    </lineage>
</organism>